<feature type="transmembrane region" description="Helical" evidence="11">
    <location>
        <begin position="435"/>
        <end position="456"/>
    </location>
</feature>
<evidence type="ECO:0000256" key="4">
    <source>
        <dbReference type="ARBA" id="ARBA00022475"/>
    </source>
</evidence>
<evidence type="ECO:0000256" key="7">
    <source>
        <dbReference type="ARBA" id="ARBA00023136"/>
    </source>
</evidence>
<feature type="domain" description="Flagellar M-ring C-terminal" evidence="13">
    <location>
        <begin position="249"/>
        <end position="412"/>
    </location>
</feature>
<dbReference type="PIRSF" id="PIRSF004862">
    <property type="entry name" value="FliF"/>
    <property type="match status" value="1"/>
</dbReference>
<feature type="compositionally biased region" description="Polar residues" evidence="10">
    <location>
        <begin position="297"/>
        <end position="313"/>
    </location>
</feature>
<comment type="caution">
    <text evidence="14">The sequence shown here is derived from an EMBL/GenBank/DDBJ whole genome shotgun (WGS) entry which is preliminary data.</text>
</comment>
<dbReference type="InterPro" id="IPR000067">
    <property type="entry name" value="FlgMring_FliF"/>
</dbReference>
<comment type="function">
    <text evidence="9">The M ring may be actively involved in energy transduction.</text>
</comment>
<evidence type="ECO:0000256" key="9">
    <source>
        <dbReference type="PIRNR" id="PIRNR004862"/>
    </source>
</evidence>
<evidence type="ECO:0000259" key="13">
    <source>
        <dbReference type="Pfam" id="PF08345"/>
    </source>
</evidence>
<dbReference type="Gene3D" id="3.30.70.1530">
    <property type="entry name" value="Hypothetical protein rpa1041"/>
    <property type="match status" value="1"/>
</dbReference>
<sequence length="535" mass="57838">MTGREHVERVLTNMRELGPRRLIGLAAIAIATLAAVGIGASYLAKPQREVLYTGLDREDVTRIGGVLADANIPFDVSSDGAAILVNHADTAPARMLLAENGLPRSPNAGYELFDDMSSFGLTSFMQEVTRVRALEGELARTIQSMQGVTAARVHLVMSDRGSFRSQQRPASASVVIRTDGAKGDASAEAIRQLVAGAIPQMEIGGVTVLDTRGAVLASGDDPANQSTGRLSRLQKETNASLEEQIRKTLVPFLGVQNFTVSVTSRLNIDKTTENETIFDPNSRVERSVRTVKEEQSARNSAVDQPVTVQQNIPQEELPTADGTDSTQDSERREELTNYEISTRVVERVRDGFAVEKLSVAVLVNHDRLAATAETEGGPTIETQLVDIEALVRTAAGFSADRGDELKVATIPFAPEHDKLDPLPSEGFLAMLSRQLGTVVNAGIVLIVAVLLIWFGLRPAVRALTAQPASGTMTDLIAAQAAADNDQEEEPERNVIEDLKAKLHKSPQKRLEQLVDYDAEKAASLLKQWLLQGERA</sequence>
<evidence type="ECO:0000256" key="1">
    <source>
        <dbReference type="ARBA" id="ARBA00004117"/>
    </source>
</evidence>
<keyword evidence="7 11" id="KW-0472">Membrane</keyword>
<evidence type="ECO:0000256" key="3">
    <source>
        <dbReference type="ARBA" id="ARBA00007971"/>
    </source>
</evidence>
<evidence type="ECO:0000256" key="11">
    <source>
        <dbReference type="SAM" id="Phobius"/>
    </source>
</evidence>
<dbReference type="InterPro" id="IPR013556">
    <property type="entry name" value="Flag_M-ring_C"/>
</dbReference>
<dbReference type="PANTHER" id="PTHR30046">
    <property type="entry name" value="FLAGELLAR M-RING PROTEIN"/>
    <property type="match status" value="1"/>
</dbReference>
<evidence type="ECO:0000256" key="5">
    <source>
        <dbReference type="ARBA" id="ARBA00022692"/>
    </source>
</evidence>
<dbReference type="Gene3D" id="3.30.300.30">
    <property type="match status" value="1"/>
</dbReference>
<proteinExistence type="inferred from homology"/>
<dbReference type="AlphaFoldDB" id="A0A934MJV0"/>
<dbReference type="InterPro" id="IPR043427">
    <property type="entry name" value="YscJ/FliF"/>
</dbReference>
<evidence type="ECO:0000313" key="14">
    <source>
        <dbReference type="EMBL" id="MBJ3778691.1"/>
    </source>
</evidence>
<dbReference type="GO" id="GO:0071973">
    <property type="term" value="P:bacterial-type flagellum-dependent cell motility"/>
    <property type="evidence" value="ECO:0007669"/>
    <property type="project" value="InterPro"/>
</dbReference>
<feature type="region of interest" description="Disordered" evidence="10">
    <location>
        <begin position="285"/>
        <end position="334"/>
    </location>
</feature>
<keyword evidence="14" id="KW-0282">Flagellum</keyword>
<feature type="domain" description="Flagellar M-ring N-terminal" evidence="12">
    <location>
        <begin position="44"/>
        <end position="217"/>
    </location>
</feature>
<comment type="subcellular location">
    <subcellularLocation>
        <location evidence="1 9">Bacterial flagellum basal body</location>
    </subcellularLocation>
    <subcellularLocation>
        <location evidence="2">Cell membrane</location>
        <topology evidence="2">Multi-pass membrane protein</topology>
    </subcellularLocation>
</comment>
<reference evidence="14" key="1">
    <citation type="submission" date="2020-12" db="EMBL/GenBank/DDBJ databases">
        <title>Bacterial taxonomy.</title>
        <authorList>
            <person name="Pan X."/>
        </authorList>
    </citation>
    <scope>NUCLEOTIDE SEQUENCE</scope>
    <source>
        <strain evidence="14">B2012</strain>
    </source>
</reference>
<feature type="transmembrane region" description="Helical" evidence="11">
    <location>
        <begin position="21"/>
        <end position="44"/>
    </location>
</feature>
<dbReference type="GO" id="GO:0003774">
    <property type="term" value="F:cytoskeletal motor activity"/>
    <property type="evidence" value="ECO:0007669"/>
    <property type="project" value="InterPro"/>
</dbReference>
<keyword evidence="6 11" id="KW-1133">Transmembrane helix</keyword>
<dbReference type="Pfam" id="PF08345">
    <property type="entry name" value="YscJ_FliF_C"/>
    <property type="match status" value="1"/>
</dbReference>
<protein>
    <recommendedName>
        <fullName evidence="9">Flagellar M-ring protein</fullName>
    </recommendedName>
</protein>
<keyword evidence="4" id="KW-1003">Cell membrane</keyword>
<dbReference type="InterPro" id="IPR045851">
    <property type="entry name" value="AMP-bd_C_sf"/>
</dbReference>
<dbReference type="GO" id="GO:0009431">
    <property type="term" value="C:bacterial-type flagellum basal body, MS ring"/>
    <property type="evidence" value="ECO:0007669"/>
    <property type="project" value="InterPro"/>
</dbReference>
<evidence type="ECO:0000256" key="10">
    <source>
        <dbReference type="SAM" id="MobiDB-lite"/>
    </source>
</evidence>
<keyword evidence="14" id="KW-0969">Cilium</keyword>
<accession>A0A934MJV0</accession>
<evidence type="ECO:0000256" key="6">
    <source>
        <dbReference type="ARBA" id="ARBA00022989"/>
    </source>
</evidence>
<dbReference type="PANTHER" id="PTHR30046:SF0">
    <property type="entry name" value="FLAGELLAR M-RING PROTEIN"/>
    <property type="match status" value="1"/>
</dbReference>
<organism evidence="14 15">
    <name type="scientific">Acuticoccus mangrovi</name>
    <dbReference type="NCBI Taxonomy" id="2796142"/>
    <lineage>
        <taxon>Bacteria</taxon>
        <taxon>Pseudomonadati</taxon>
        <taxon>Pseudomonadota</taxon>
        <taxon>Alphaproteobacteria</taxon>
        <taxon>Hyphomicrobiales</taxon>
        <taxon>Amorphaceae</taxon>
        <taxon>Acuticoccus</taxon>
    </lineage>
</organism>
<gene>
    <name evidence="14" type="primary">fliF</name>
    <name evidence="14" type="ORF">JCR33_23525</name>
</gene>
<evidence type="ECO:0000256" key="8">
    <source>
        <dbReference type="ARBA" id="ARBA00023143"/>
    </source>
</evidence>
<evidence type="ECO:0000313" key="15">
    <source>
        <dbReference type="Proteomes" id="UP000609531"/>
    </source>
</evidence>
<dbReference type="RefSeq" id="WP_198884594.1">
    <property type="nucleotide sequence ID" value="NZ_JAEKJA010000035.1"/>
</dbReference>
<dbReference type="InterPro" id="IPR006182">
    <property type="entry name" value="FliF_N_dom"/>
</dbReference>
<evidence type="ECO:0000259" key="12">
    <source>
        <dbReference type="Pfam" id="PF01514"/>
    </source>
</evidence>
<keyword evidence="8 9" id="KW-0975">Bacterial flagellum</keyword>
<dbReference type="Pfam" id="PF01514">
    <property type="entry name" value="YscJ_FliF"/>
    <property type="match status" value="1"/>
</dbReference>
<keyword evidence="14" id="KW-0966">Cell projection</keyword>
<dbReference type="Proteomes" id="UP000609531">
    <property type="component" value="Unassembled WGS sequence"/>
</dbReference>
<dbReference type="GO" id="GO:0005886">
    <property type="term" value="C:plasma membrane"/>
    <property type="evidence" value="ECO:0007669"/>
    <property type="project" value="UniProtKB-SubCell"/>
</dbReference>
<dbReference type="NCBIfam" id="TIGR00206">
    <property type="entry name" value="fliF"/>
    <property type="match status" value="1"/>
</dbReference>
<comment type="similarity">
    <text evidence="3 9">Belongs to the FliF family.</text>
</comment>
<evidence type="ECO:0000256" key="2">
    <source>
        <dbReference type="ARBA" id="ARBA00004651"/>
    </source>
</evidence>
<keyword evidence="15" id="KW-1185">Reference proteome</keyword>
<name>A0A934MJV0_9HYPH</name>
<keyword evidence="5 11" id="KW-0812">Transmembrane</keyword>
<feature type="compositionally biased region" description="Basic and acidic residues" evidence="10">
    <location>
        <begin position="285"/>
        <end position="296"/>
    </location>
</feature>
<dbReference type="EMBL" id="JAEKJA010000035">
    <property type="protein sequence ID" value="MBJ3778691.1"/>
    <property type="molecule type" value="Genomic_DNA"/>
</dbReference>
<dbReference type="PRINTS" id="PR01009">
    <property type="entry name" value="FLGMRINGFLIF"/>
</dbReference>